<dbReference type="Pfam" id="PF08546">
    <property type="entry name" value="ApbA_C"/>
    <property type="match status" value="1"/>
</dbReference>
<gene>
    <name evidence="13" type="ORF">MBUL_01135</name>
</gene>
<dbReference type="Gene3D" id="3.40.50.720">
    <property type="entry name" value="NAD(P)-binding Rossmann-like Domain"/>
    <property type="match status" value="1"/>
</dbReference>
<dbReference type="InterPro" id="IPR013328">
    <property type="entry name" value="6PGD_dom2"/>
</dbReference>
<evidence type="ECO:0000256" key="1">
    <source>
        <dbReference type="ARBA" id="ARBA00002919"/>
    </source>
</evidence>
<evidence type="ECO:0000259" key="11">
    <source>
        <dbReference type="Pfam" id="PF02558"/>
    </source>
</evidence>
<dbReference type="EC" id="1.1.1.169" evidence="4"/>
<comment type="function">
    <text evidence="1">Catalyzes the NADPH-dependent reduction of ketopantoate into pantoic acid.</text>
</comment>
<dbReference type="UniPathway" id="UPA00028">
    <property type="reaction ID" value="UER00004"/>
</dbReference>
<dbReference type="NCBIfam" id="NF005089">
    <property type="entry name" value="PRK06522.1-4"/>
    <property type="match status" value="1"/>
</dbReference>
<evidence type="ECO:0000256" key="3">
    <source>
        <dbReference type="ARBA" id="ARBA00007870"/>
    </source>
</evidence>
<keyword evidence="6" id="KW-0566">Pantothenate biosynthesis</keyword>
<evidence type="ECO:0000256" key="4">
    <source>
        <dbReference type="ARBA" id="ARBA00013014"/>
    </source>
</evidence>
<dbReference type="InterPro" id="IPR013752">
    <property type="entry name" value="KPA_reductase"/>
</dbReference>
<keyword evidence="7" id="KW-0521">NADP</keyword>
<dbReference type="PANTHER" id="PTHR21708:SF45">
    <property type="entry name" value="2-DEHYDROPANTOATE 2-REDUCTASE"/>
    <property type="match status" value="1"/>
</dbReference>
<dbReference type="GO" id="GO:0005737">
    <property type="term" value="C:cytoplasm"/>
    <property type="evidence" value="ECO:0007669"/>
    <property type="project" value="TreeGrafter"/>
</dbReference>
<name>A0A679IYL1_9HYPH</name>
<dbReference type="PANTHER" id="PTHR21708">
    <property type="entry name" value="PROBABLE 2-DEHYDROPANTOATE 2-REDUCTASE"/>
    <property type="match status" value="1"/>
</dbReference>
<sequence>MSIAIVGAGAIGGFLGVRLANIGEDVTFIARGANLDAIRSNGMRLIEENGSEIHVKNLKATKSMEEAGVHDVVLLTVKAHQVGPIAAELHHLIGPDTIVVTMQNGIPWWYFSGGHGGELAGTHLETADPGRLIAEYLDPKHVIGSVVYPAAVLTEPGVVQVIEGHRFGLGELDGSMSPRVQALAQLLIKAGFRAPVTSDIRAEIWLKLWGNLSFNPISALSHATLVDICQFPETRALAADMMREAETIANKLGITFKLGIERRIAGAEKVGAHKTSMLQDVEAGRPIELEALVGSIIELGRLTDTPTPHIGTVYALMRLLSQSLERAQGRLSIATA</sequence>
<evidence type="ECO:0000256" key="10">
    <source>
        <dbReference type="ARBA" id="ARBA00048793"/>
    </source>
</evidence>
<evidence type="ECO:0000256" key="9">
    <source>
        <dbReference type="ARBA" id="ARBA00032024"/>
    </source>
</evidence>
<accession>A0A679IYL1</accession>
<dbReference type="GO" id="GO:0015940">
    <property type="term" value="P:pantothenate biosynthetic process"/>
    <property type="evidence" value="ECO:0007669"/>
    <property type="project" value="UniProtKB-UniPathway"/>
</dbReference>
<evidence type="ECO:0000256" key="2">
    <source>
        <dbReference type="ARBA" id="ARBA00004994"/>
    </source>
</evidence>
<dbReference type="SUPFAM" id="SSF48179">
    <property type="entry name" value="6-phosphogluconate dehydrogenase C-terminal domain-like"/>
    <property type="match status" value="1"/>
</dbReference>
<feature type="domain" description="Ketopantoate reductase N-terminal" evidence="11">
    <location>
        <begin position="3"/>
        <end position="106"/>
    </location>
</feature>
<dbReference type="GO" id="GO:0008677">
    <property type="term" value="F:2-dehydropantoate 2-reductase activity"/>
    <property type="evidence" value="ECO:0007669"/>
    <property type="project" value="UniProtKB-EC"/>
</dbReference>
<evidence type="ECO:0000256" key="6">
    <source>
        <dbReference type="ARBA" id="ARBA00022655"/>
    </source>
</evidence>
<dbReference type="InterPro" id="IPR036291">
    <property type="entry name" value="NAD(P)-bd_dom_sf"/>
</dbReference>
<comment type="similarity">
    <text evidence="3">Belongs to the ketopantoate reductase family.</text>
</comment>
<evidence type="ECO:0000256" key="7">
    <source>
        <dbReference type="ARBA" id="ARBA00022857"/>
    </source>
</evidence>
<dbReference type="SUPFAM" id="SSF51735">
    <property type="entry name" value="NAD(P)-binding Rossmann-fold domains"/>
    <property type="match status" value="1"/>
</dbReference>
<dbReference type="InterPro" id="IPR051402">
    <property type="entry name" value="KPR-Related"/>
</dbReference>
<evidence type="ECO:0000256" key="5">
    <source>
        <dbReference type="ARBA" id="ARBA00019465"/>
    </source>
</evidence>
<comment type="pathway">
    <text evidence="2">Cofactor biosynthesis; (R)-pantothenate biosynthesis; (R)-pantoate from 3-methyl-2-oxobutanoate: step 2/2.</text>
</comment>
<dbReference type="FunFam" id="1.10.1040.10:FF:000017">
    <property type="entry name" value="2-dehydropantoate 2-reductase"/>
    <property type="match status" value="1"/>
</dbReference>
<evidence type="ECO:0000259" key="12">
    <source>
        <dbReference type="Pfam" id="PF08546"/>
    </source>
</evidence>
<dbReference type="FunFam" id="3.40.50.720:FF:000307">
    <property type="entry name" value="2-dehydropantoate 2-reductase"/>
    <property type="match status" value="1"/>
</dbReference>
<proteinExistence type="inferred from homology"/>
<protein>
    <recommendedName>
        <fullName evidence="5">2-dehydropantoate 2-reductase</fullName>
        <ecNumber evidence="4">1.1.1.169</ecNumber>
    </recommendedName>
    <alternativeName>
        <fullName evidence="9">Ketopantoate reductase</fullName>
    </alternativeName>
</protein>
<dbReference type="InterPro" id="IPR013332">
    <property type="entry name" value="KPR_N"/>
</dbReference>
<reference evidence="13" key="1">
    <citation type="submission" date="2019-12" db="EMBL/GenBank/DDBJ databases">
        <authorList>
            <person name="Cremers G."/>
        </authorList>
    </citation>
    <scope>NUCLEOTIDE SEQUENCE</scope>
    <source>
        <strain evidence="13">Mbul1</strain>
    </source>
</reference>
<dbReference type="AlphaFoldDB" id="A0A679IYL1"/>
<organism evidence="13">
    <name type="scientific">Methylobacterium bullatum</name>
    <dbReference type="NCBI Taxonomy" id="570505"/>
    <lineage>
        <taxon>Bacteria</taxon>
        <taxon>Pseudomonadati</taxon>
        <taxon>Pseudomonadota</taxon>
        <taxon>Alphaproteobacteria</taxon>
        <taxon>Hyphomicrobiales</taxon>
        <taxon>Methylobacteriaceae</taxon>
        <taxon>Methylobacterium</taxon>
    </lineage>
</organism>
<evidence type="ECO:0000313" key="13">
    <source>
        <dbReference type="EMBL" id="CAA2101356.1"/>
    </source>
</evidence>
<dbReference type="Pfam" id="PF02558">
    <property type="entry name" value="ApbA"/>
    <property type="match status" value="1"/>
</dbReference>
<dbReference type="EMBL" id="LR743504">
    <property type="protein sequence ID" value="CAA2101356.1"/>
    <property type="molecule type" value="Genomic_DNA"/>
</dbReference>
<comment type="catalytic activity">
    <reaction evidence="10">
        <text>(R)-pantoate + NADP(+) = 2-dehydropantoate + NADPH + H(+)</text>
        <dbReference type="Rhea" id="RHEA:16233"/>
        <dbReference type="ChEBI" id="CHEBI:11561"/>
        <dbReference type="ChEBI" id="CHEBI:15378"/>
        <dbReference type="ChEBI" id="CHEBI:15980"/>
        <dbReference type="ChEBI" id="CHEBI:57783"/>
        <dbReference type="ChEBI" id="CHEBI:58349"/>
        <dbReference type="EC" id="1.1.1.169"/>
    </reaction>
</comment>
<keyword evidence="8" id="KW-0560">Oxidoreductase</keyword>
<dbReference type="Gene3D" id="1.10.1040.10">
    <property type="entry name" value="N-(1-d-carboxylethyl)-l-norvaline Dehydrogenase, domain 2"/>
    <property type="match status" value="1"/>
</dbReference>
<evidence type="ECO:0000256" key="8">
    <source>
        <dbReference type="ARBA" id="ARBA00023002"/>
    </source>
</evidence>
<dbReference type="InterPro" id="IPR008927">
    <property type="entry name" value="6-PGluconate_DH-like_C_sf"/>
</dbReference>
<feature type="domain" description="Ketopantoate reductase C-terminal" evidence="12">
    <location>
        <begin position="199"/>
        <end position="319"/>
    </location>
</feature>